<feature type="transmembrane region" description="Helical" evidence="1">
    <location>
        <begin position="12"/>
        <end position="30"/>
    </location>
</feature>
<proteinExistence type="predicted"/>
<gene>
    <name evidence="2" type="ORF">RN001_000757</name>
</gene>
<keyword evidence="3" id="KW-1185">Reference proteome</keyword>
<protein>
    <submittedName>
        <fullName evidence="2">Uncharacterized protein</fullName>
    </submittedName>
</protein>
<evidence type="ECO:0000313" key="3">
    <source>
        <dbReference type="Proteomes" id="UP001353858"/>
    </source>
</evidence>
<dbReference type="EMBL" id="JARPUR010000001">
    <property type="protein sequence ID" value="KAK4884486.1"/>
    <property type="molecule type" value="Genomic_DNA"/>
</dbReference>
<reference evidence="3" key="1">
    <citation type="submission" date="2023-01" db="EMBL/GenBank/DDBJ databases">
        <title>Key to firefly adult light organ development and bioluminescence: homeobox transcription factors regulate luciferase expression and transportation to peroxisome.</title>
        <authorList>
            <person name="Fu X."/>
        </authorList>
    </citation>
    <scope>NUCLEOTIDE SEQUENCE [LARGE SCALE GENOMIC DNA]</scope>
</reference>
<accession>A0AAN7PKI4</accession>
<keyword evidence="1" id="KW-0812">Transmembrane</keyword>
<dbReference type="AlphaFoldDB" id="A0AAN7PKI4"/>
<name>A0AAN7PKI4_9COLE</name>
<keyword evidence="1" id="KW-0472">Membrane</keyword>
<evidence type="ECO:0000256" key="1">
    <source>
        <dbReference type="SAM" id="Phobius"/>
    </source>
</evidence>
<keyword evidence="1" id="KW-1133">Transmembrane helix</keyword>
<dbReference type="Proteomes" id="UP001353858">
    <property type="component" value="Unassembled WGS sequence"/>
</dbReference>
<organism evidence="2 3">
    <name type="scientific">Aquatica leii</name>
    <dbReference type="NCBI Taxonomy" id="1421715"/>
    <lineage>
        <taxon>Eukaryota</taxon>
        <taxon>Metazoa</taxon>
        <taxon>Ecdysozoa</taxon>
        <taxon>Arthropoda</taxon>
        <taxon>Hexapoda</taxon>
        <taxon>Insecta</taxon>
        <taxon>Pterygota</taxon>
        <taxon>Neoptera</taxon>
        <taxon>Endopterygota</taxon>
        <taxon>Coleoptera</taxon>
        <taxon>Polyphaga</taxon>
        <taxon>Elateriformia</taxon>
        <taxon>Elateroidea</taxon>
        <taxon>Lampyridae</taxon>
        <taxon>Luciolinae</taxon>
        <taxon>Aquatica</taxon>
    </lineage>
</organism>
<comment type="caution">
    <text evidence="2">The sequence shown here is derived from an EMBL/GenBank/DDBJ whole genome shotgun (WGS) entry which is preliminary data.</text>
</comment>
<sequence>MFKKIGSFISERLSLFVGIGIIVAGHWSWLKLQNVPYLVSDAERKELPLLTAAKAIKRKVLAPFTKSDNEPDKSSTE</sequence>
<evidence type="ECO:0000313" key="2">
    <source>
        <dbReference type="EMBL" id="KAK4884486.1"/>
    </source>
</evidence>